<protein>
    <recommendedName>
        <fullName evidence="3">Lipoprotein</fullName>
    </recommendedName>
</protein>
<organism evidence="1 2">
    <name type="scientific">Hyphobacterium marinum</name>
    <dbReference type="NCBI Taxonomy" id="3116574"/>
    <lineage>
        <taxon>Bacteria</taxon>
        <taxon>Pseudomonadati</taxon>
        <taxon>Pseudomonadota</taxon>
        <taxon>Alphaproteobacteria</taxon>
        <taxon>Maricaulales</taxon>
        <taxon>Maricaulaceae</taxon>
        <taxon>Hyphobacterium</taxon>
    </lineage>
</organism>
<sequence>MLIRALCLSGLLALSACSTVQRIPGVPGGNREDETARLETILDARIVGNDILVVRVASNGCTQKGDFAVTVRRRGGEHDVTIERTREDYCRALLPNGVEIPWGFEELGVRPGSQVRVVNPVAG</sequence>
<accession>A0ABU7LZL2</accession>
<evidence type="ECO:0000313" key="1">
    <source>
        <dbReference type="EMBL" id="MEE2566881.1"/>
    </source>
</evidence>
<name>A0ABU7LZL2_9PROT</name>
<dbReference type="EMBL" id="JAZDRO010000003">
    <property type="protein sequence ID" value="MEE2566881.1"/>
    <property type="molecule type" value="Genomic_DNA"/>
</dbReference>
<dbReference type="PROSITE" id="PS51257">
    <property type="entry name" value="PROKAR_LIPOPROTEIN"/>
    <property type="match status" value="1"/>
</dbReference>
<proteinExistence type="predicted"/>
<comment type="caution">
    <text evidence="1">The sequence shown here is derived from an EMBL/GenBank/DDBJ whole genome shotgun (WGS) entry which is preliminary data.</text>
</comment>
<evidence type="ECO:0000313" key="2">
    <source>
        <dbReference type="Proteomes" id="UP001310692"/>
    </source>
</evidence>
<keyword evidence="2" id="KW-1185">Reference proteome</keyword>
<evidence type="ECO:0008006" key="3">
    <source>
        <dbReference type="Google" id="ProtNLM"/>
    </source>
</evidence>
<reference evidence="1 2" key="1">
    <citation type="submission" date="2024-01" db="EMBL/GenBank/DDBJ databases">
        <title>Hyphobacterium bacterium isolated from marine sediment.</title>
        <authorList>
            <person name="Zhao S."/>
        </authorList>
    </citation>
    <scope>NUCLEOTIDE SEQUENCE [LARGE SCALE GENOMIC DNA]</scope>
    <source>
        <strain evidence="1 2">Y60-23</strain>
    </source>
</reference>
<dbReference type="RefSeq" id="WP_330196433.1">
    <property type="nucleotide sequence ID" value="NZ_JAZDRO010000003.1"/>
</dbReference>
<dbReference type="Proteomes" id="UP001310692">
    <property type="component" value="Unassembled WGS sequence"/>
</dbReference>
<gene>
    <name evidence="1" type="ORF">V0U35_09330</name>
</gene>